<evidence type="ECO:0000256" key="1">
    <source>
        <dbReference type="SAM" id="Phobius"/>
    </source>
</evidence>
<feature type="transmembrane region" description="Helical" evidence="1">
    <location>
        <begin position="411"/>
        <end position="431"/>
    </location>
</feature>
<dbReference type="Gene3D" id="3.30.70.1440">
    <property type="entry name" value="Multidrug efflux transporter AcrB pore domain"/>
    <property type="match status" value="1"/>
</dbReference>
<dbReference type="InterPro" id="IPR001036">
    <property type="entry name" value="Acrflvin-R"/>
</dbReference>
<feature type="transmembrane region" description="Helical" evidence="1">
    <location>
        <begin position="497"/>
        <end position="515"/>
    </location>
</feature>
<evidence type="ECO:0000313" key="2">
    <source>
        <dbReference type="EMBL" id="TWT71978.1"/>
    </source>
</evidence>
<comment type="caution">
    <text evidence="2">The sequence shown here is derived from an EMBL/GenBank/DDBJ whole genome shotgun (WGS) entry which is preliminary data.</text>
</comment>
<dbReference type="Pfam" id="PF00873">
    <property type="entry name" value="ACR_tran"/>
    <property type="match status" value="2"/>
</dbReference>
<feature type="transmembrane region" description="Helical" evidence="1">
    <location>
        <begin position="452"/>
        <end position="477"/>
    </location>
</feature>
<feature type="transmembrane region" description="Helical" evidence="1">
    <location>
        <begin position="573"/>
        <end position="591"/>
    </location>
</feature>
<dbReference type="PANTHER" id="PTHR32063:SF18">
    <property type="entry name" value="CATION EFFLUX SYSTEM PROTEIN"/>
    <property type="match status" value="1"/>
</dbReference>
<dbReference type="GO" id="GO:0005886">
    <property type="term" value="C:plasma membrane"/>
    <property type="evidence" value="ECO:0007669"/>
    <property type="project" value="TreeGrafter"/>
</dbReference>
<dbReference type="RefSeq" id="WP_146440103.1">
    <property type="nucleotide sequence ID" value="NZ_SJPL01000001.1"/>
</dbReference>
<dbReference type="SUPFAM" id="SSF82714">
    <property type="entry name" value="Multidrug efflux transporter AcrB TolC docking domain, DN and DC subdomains"/>
    <property type="match status" value="1"/>
</dbReference>
<proteinExistence type="predicted"/>
<name>A0A5C5YAL8_9PLAN</name>
<feature type="transmembrane region" description="Helical" evidence="1">
    <location>
        <begin position="980"/>
        <end position="1001"/>
    </location>
</feature>
<evidence type="ECO:0000313" key="3">
    <source>
        <dbReference type="Proteomes" id="UP000317238"/>
    </source>
</evidence>
<dbReference type="SUPFAM" id="SSF82866">
    <property type="entry name" value="Multidrug efflux transporter AcrB transmembrane domain"/>
    <property type="match status" value="2"/>
</dbReference>
<organism evidence="2 3">
    <name type="scientific">Crateriforma conspicua</name>
    <dbReference type="NCBI Taxonomy" id="2527996"/>
    <lineage>
        <taxon>Bacteria</taxon>
        <taxon>Pseudomonadati</taxon>
        <taxon>Planctomycetota</taxon>
        <taxon>Planctomycetia</taxon>
        <taxon>Planctomycetales</taxon>
        <taxon>Planctomycetaceae</taxon>
        <taxon>Crateriforma</taxon>
    </lineage>
</organism>
<dbReference type="OrthoDB" id="9757876at2"/>
<dbReference type="SUPFAM" id="SSF82693">
    <property type="entry name" value="Multidrug efflux transporter AcrB pore domain, PN1, PN2, PC1 and PC2 subdomains"/>
    <property type="match status" value="2"/>
</dbReference>
<feature type="transmembrane region" description="Helical" evidence="1">
    <location>
        <begin position="12"/>
        <end position="32"/>
    </location>
</feature>
<dbReference type="PANTHER" id="PTHR32063">
    <property type="match status" value="1"/>
</dbReference>
<dbReference type="Gene3D" id="1.20.1640.10">
    <property type="entry name" value="Multidrug efflux transporter AcrB transmembrane domain"/>
    <property type="match status" value="2"/>
</dbReference>
<feature type="transmembrane region" description="Helical" evidence="1">
    <location>
        <begin position="1041"/>
        <end position="1060"/>
    </location>
</feature>
<dbReference type="AlphaFoldDB" id="A0A5C5YAL8"/>
<dbReference type="EMBL" id="SJPL01000001">
    <property type="protein sequence ID" value="TWT71978.1"/>
    <property type="molecule type" value="Genomic_DNA"/>
</dbReference>
<keyword evidence="1" id="KW-0812">Transmembrane</keyword>
<feature type="transmembrane region" description="Helical" evidence="1">
    <location>
        <begin position="385"/>
        <end position="405"/>
    </location>
</feature>
<keyword evidence="1" id="KW-0472">Membrane</keyword>
<feature type="transmembrane region" description="Helical" evidence="1">
    <location>
        <begin position="1066"/>
        <end position="1095"/>
    </location>
</feature>
<accession>A0A5C5YAL8</accession>
<dbReference type="PRINTS" id="PR00702">
    <property type="entry name" value="ACRIFLAVINRP"/>
</dbReference>
<keyword evidence="1" id="KW-1133">Transmembrane helix</keyword>
<gene>
    <name evidence="2" type="primary">acrF</name>
    <name evidence="2" type="ORF">Pan14r_42950</name>
</gene>
<dbReference type="Gene3D" id="3.30.70.1430">
    <property type="entry name" value="Multidrug efflux transporter AcrB pore domain"/>
    <property type="match status" value="2"/>
</dbReference>
<keyword evidence="3" id="KW-1185">Reference proteome</keyword>
<dbReference type="Gene3D" id="3.30.2090.10">
    <property type="entry name" value="Multidrug efflux transporter AcrB TolC docking domain, DN and DC subdomains"/>
    <property type="match status" value="2"/>
</dbReference>
<reference evidence="2 3" key="1">
    <citation type="submission" date="2019-02" db="EMBL/GenBank/DDBJ databases">
        <title>Deep-cultivation of Planctomycetes and their phenomic and genomic characterization uncovers novel biology.</title>
        <authorList>
            <person name="Wiegand S."/>
            <person name="Jogler M."/>
            <person name="Boedeker C."/>
            <person name="Pinto D."/>
            <person name="Vollmers J."/>
            <person name="Rivas-Marin E."/>
            <person name="Kohn T."/>
            <person name="Peeters S.H."/>
            <person name="Heuer A."/>
            <person name="Rast P."/>
            <person name="Oberbeckmann S."/>
            <person name="Bunk B."/>
            <person name="Jeske O."/>
            <person name="Meyerdierks A."/>
            <person name="Storesund J.E."/>
            <person name="Kallscheuer N."/>
            <person name="Luecker S."/>
            <person name="Lage O.M."/>
            <person name="Pohl T."/>
            <person name="Merkel B.J."/>
            <person name="Hornburger P."/>
            <person name="Mueller R.-W."/>
            <person name="Bruemmer F."/>
            <person name="Labrenz M."/>
            <person name="Spormann A.M."/>
            <person name="Op Den Camp H."/>
            <person name="Overmann J."/>
            <person name="Amann R."/>
            <person name="Jetten M.S.M."/>
            <person name="Mascher T."/>
            <person name="Medema M.H."/>
            <person name="Devos D.P."/>
            <person name="Kaster A.-K."/>
            <person name="Ovreas L."/>
            <person name="Rohde M."/>
            <person name="Galperin M.Y."/>
            <person name="Jogler C."/>
        </authorList>
    </citation>
    <scope>NUCLEOTIDE SEQUENCE [LARGE SCALE GENOMIC DNA]</scope>
    <source>
        <strain evidence="2 3">Pan14r</strain>
    </source>
</reference>
<dbReference type="GO" id="GO:0042910">
    <property type="term" value="F:xenobiotic transmembrane transporter activity"/>
    <property type="evidence" value="ECO:0007669"/>
    <property type="project" value="TreeGrafter"/>
</dbReference>
<dbReference type="Proteomes" id="UP000317238">
    <property type="component" value="Unassembled WGS sequence"/>
</dbReference>
<feature type="transmembrane region" description="Helical" evidence="1">
    <location>
        <begin position="954"/>
        <end position="974"/>
    </location>
</feature>
<feature type="transmembrane region" description="Helical" evidence="1">
    <location>
        <begin position="359"/>
        <end position="378"/>
    </location>
</feature>
<dbReference type="InterPro" id="IPR027463">
    <property type="entry name" value="AcrB_DN_DC_subdom"/>
</dbReference>
<dbReference type="Gene3D" id="3.30.70.1320">
    <property type="entry name" value="Multidrug efflux transporter AcrB pore domain like"/>
    <property type="match status" value="1"/>
</dbReference>
<protein>
    <submittedName>
        <fullName evidence="2">Multidrug export protein AcrF</fullName>
    </submittedName>
</protein>
<feature type="transmembrane region" description="Helical" evidence="1">
    <location>
        <begin position="928"/>
        <end position="947"/>
    </location>
</feature>
<sequence length="1123" mass="124369">MNLSALSVKYRPIVFSLIILMMVWGTITFFTMPRREDPEFTIRVCVVTTSWAGAPAEKVEELVTDKLEEKIVSLEEVETIRSTSKTGQSIIFVELNDDIHPSDIQNVWDKVRARVEQAEMPEDSVEPVVNDEFGDTAVLLLAVHQKPLEGDDDIPPENRYTPRQLEQFAELIEDELRLLSGVAKVEKFGIQKEAVYIQTDLGNWAQQSLTTSRLKRLASERNIIKPGGQLSTDDGFFTVKPGGEFDAIDEIRQIASVVRSDKDGDEGNSVTLSNLGLTVQRSYEDPPAYLCRFGNRDYATTAVTVAVTMQSGSNIIDICQRSLHRVDELTEIEQRLPPDVVATAISNQAINVESKISDVIVNVIEAILIVVLVVYLVVGARTSLVMAANIPVVVITSVAMISMMYVQLEQISLAAIIISLGLLVDNAVQVCDQARSNQIAGLPPFRAAVEGANTLAIPMLVGTLTTMAAFIPMLYALKGGAREYVYSLPVTVATTLGISWLMAMTFCVVLAGLFIRAPKNHAPASPPIRWYMLLRNRLPETLRRLFPQPSTAGESTIQRLYGRSLKFALRYKWSTLIFTLMASMTVFMLPVSSEFFPEAARDQFAVEVELPETATIQQTDAITREVEDVIRRLSPVSPDQQIGERRERLSVMRTLVGGGGSRWNLTWEPEPQNRCYAEILVQTTNWQYTADFVEEVRIACHQGRPDLGIEPIVGARVVPRKLALGPPADPLTFRIIGNGFADPAMLRSISNRVKAMVRQQPETWNVHDSWGTNGYQIQVDVDRDRATLAGVTNAQIAETLNSYYSGLKLTTFREGDHQVPIYFRLRPEGRQSVRGLQESFVEGDAGKVPLESLADFRFSWQPERIERRNMNRTIEVSSRVLPGVPGNDIVLRVWHSDAMKKLKDELPAGYDIEPGGAYEESIESGGQMLQSFGWSFVLIVLCLVFQYNGWAKPSMVLCTLPMALVGAYLGLALTNNTLGFMPQLGILALCGIVLNTAIIYIEFADILIREHFASSSKPDAEQKIDHDVFHQCLIDAGKQRMLPIFLTTATTVGGLLPLAISGGPLWVGLAWCMISGLILTTFLTLYVLPALYAVLVETFGIRPVPVESTELDTVATSALPQPS</sequence>